<dbReference type="OrthoDB" id="6077919at2759"/>
<dbReference type="InterPro" id="IPR036236">
    <property type="entry name" value="Znf_C2H2_sf"/>
</dbReference>
<dbReference type="GO" id="GO:0045944">
    <property type="term" value="P:positive regulation of transcription by RNA polymerase II"/>
    <property type="evidence" value="ECO:0007669"/>
    <property type="project" value="UniProtKB-ARBA"/>
</dbReference>
<keyword evidence="8" id="KW-0804">Transcription</keyword>
<comment type="subcellular location">
    <subcellularLocation>
        <location evidence="1">Nucleus</location>
    </subcellularLocation>
</comment>
<keyword evidence="7" id="KW-0805">Transcription regulation</keyword>
<feature type="region of interest" description="Disordered" evidence="11">
    <location>
        <begin position="298"/>
        <end position="362"/>
    </location>
</feature>
<reference evidence="13 14" key="1">
    <citation type="submission" date="2014-04" db="EMBL/GenBank/DDBJ databases">
        <authorList>
            <consortium name="DOE Joint Genome Institute"/>
            <person name="Kuo A."/>
            <person name="Gay G."/>
            <person name="Dore J."/>
            <person name="Kohler A."/>
            <person name="Nagy L.G."/>
            <person name="Floudas D."/>
            <person name="Copeland A."/>
            <person name="Barry K.W."/>
            <person name="Cichocki N."/>
            <person name="Veneault-Fourrey C."/>
            <person name="LaButti K."/>
            <person name="Lindquist E.A."/>
            <person name="Lipzen A."/>
            <person name="Lundell T."/>
            <person name="Morin E."/>
            <person name="Murat C."/>
            <person name="Sun H."/>
            <person name="Tunlid A."/>
            <person name="Henrissat B."/>
            <person name="Grigoriev I.V."/>
            <person name="Hibbett D.S."/>
            <person name="Martin F."/>
            <person name="Nordberg H.P."/>
            <person name="Cantor M.N."/>
            <person name="Hua S.X."/>
        </authorList>
    </citation>
    <scope>NUCLEOTIDE SEQUENCE [LARGE SCALE GENOMIC DNA]</scope>
    <source>
        <strain evidence="14">h7</strain>
    </source>
</reference>
<dbReference type="FunFam" id="3.30.160.60:FF:001102">
    <property type="entry name" value="Transcription factor IIIA"/>
    <property type="match status" value="1"/>
</dbReference>
<evidence type="ECO:0000313" key="13">
    <source>
        <dbReference type="EMBL" id="KIM45274.1"/>
    </source>
</evidence>
<keyword evidence="5 10" id="KW-0863">Zinc-finger</keyword>
<evidence type="ECO:0000256" key="8">
    <source>
        <dbReference type="ARBA" id="ARBA00023163"/>
    </source>
</evidence>
<dbReference type="GO" id="GO:0008270">
    <property type="term" value="F:zinc ion binding"/>
    <property type="evidence" value="ECO:0007669"/>
    <property type="project" value="UniProtKB-KW"/>
</dbReference>
<evidence type="ECO:0000259" key="12">
    <source>
        <dbReference type="PROSITE" id="PS50157"/>
    </source>
</evidence>
<dbReference type="Gene3D" id="3.30.160.60">
    <property type="entry name" value="Classic Zinc Finger"/>
    <property type="match status" value="2"/>
</dbReference>
<keyword evidence="6" id="KW-0862">Zinc</keyword>
<organism evidence="13 14">
    <name type="scientific">Hebeloma cylindrosporum</name>
    <dbReference type="NCBI Taxonomy" id="76867"/>
    <lineage>
        <taxon>Eukaryota</taxon>
        <taxon>Fungi</taxon>
        <taxon>Dikarya</taxon>
        <taxon>Basidiomycota</taxon>
        <taxon>Agaricomycotina</taxon>
        <taxon>Agaricomycetes</taxon>
        <taxon>Agaricomycetidae</taxon>
        <taxon>Agaricales</taxon>
        <taxon>Agaricineae</taxon>
        <taxon>Hymenogastraceae</taxon>
        <taxon>Hebeloma</taxon>
    </lineage>
</organism>
<dbReference type="PANTHER" id="PTHR19818:SF139">
    <property type="entry name" value="PAIR-RULE PROTEIN ODD-PAIRED"/>
    <property type="match status" value="1"/>
</dbReference>
<evidence type="ECO:0000256" key="5">
    <source>
        <dbReference type="ARBA" id="ARBA00022771"/>
    </source>
</evidence>
<reference evidence="14" key="2">
    <citation type="submission" date="2015-01" db="EMBL/GenBank/DDBJ databases">
        <title>Evolutionary Origins and Diversification of the Mycorrhizal Mutualists.</title>
        <authorList>
            <consortium name="DOE Joint Genome Institute"/>
            <consortium name="Mycorrhizal Genomics Consortium"/>
            <person name="Kohler A."/>
            <person name="Kuo A."/>
            <person name="Nagy L.G."/>
            <person name="Floudas D."/>
            <person name="Copeland A."/>
            <person name="Barry K.W."/>
            <person name="Cichocki N."/>
            <person name="Veneault-Fourrey C."/>
            <person name="LaButti K."/>
            <person name="Lindquist E.A."/>
            <person name="Lipzen A."/>
            <person name="Lundell T."/>
            <person name="Morin E."/>
            <person name="Murat C."/>
            <person name="Riley R."/>
            <person name="Ohm R."/>
            <person name="Sun H."/>
            <person name="Tunlid A."/>
            <person name="Henrissat B."/>
            <person name="Grigoriev I.V."/>
            <person name="Hibbett D.S."/>
            <person name="Martin F."/>
        </authorList>
    </citation>
    <scope>NUCLEOTIDE SEQUENCE [LARGE SCALE GENOMIC DNA]</scope>
    <source>
        <strain evidence="14">h7</strain>
    </source>
</reference>
<accession>A0A0C3CMC8</accession>
<evidence type="ECO:0000256" key="6">
    <source>
        <dbReference type="ARBA" id="ARBA00022833"/>
    </source>
</evidence>
<feature type="region of interest" description="Disordered" evidence="11">
    <location>
        <begin position="130"/>
        <end position="211"/>
    </location>
</feature>
<evidence type="ECO:0000256" key="11">
    <source>
        <dbReference type="SAM" id="MobiDB-lite"/>
    </source>
</evidence>
<dbReference type="InterPro" id="IPR050329">
    <property type="entry name" value="GLI_C2H2-zinc-finger"/>
</dbReference>
<dbReference type="Pfam" id="PF00096">
    <property type="entry name" value="zf-C2H2"/>
    <property type="match status" value="2"/>
</dbReference>
<keyword evidence="9" id="KW-0539">Nucleus</keyword>
<dbReference type="GO" id="GO:0000978">
    <property type="term" value="F:RNA polymerase II cis-regulatory region sequence-specific DNA binding"/>
    <property type="evidence" value="ECO:0007669"/>
    <property type="project" value="TreeGrafter"/>
</dbReference>
<protein>
    <recommendedName>
        <fullName evidence="12">C2H2-type domain-containing protein</fullName>
    </recommendedName>
</protein>
<evidence type="ECO:0000256" key="7">
    <source>
        <dbReference type="ARBA" id="ARBA00023015"/>
    </source>
</evidence>
<dbReference type="FunFam" id="3.30.160.60:FF:000761">
    <property type="entry name" value="Zinc finger protein 449"/>
    <property type="match status" value="1"/>
</dbReference>
<feature type="compositionally biased region" description="Pro residues" evidence="11">
    <location>
        <begin position="130"/>
        <end position="153"/>
    </location>
</feature>
<keyword evidence="4" id="KW-0677">Repeat</keyword>
<dbReference type="STRING" id="686832.A0A0C3CMC8"/>
<evidence type="ECO:0000256" key="2">
    <source>
        <dbReference type="ARBA" id="ARBA00006991"/>
    </source>
</evidence>
<feature type="compositionally biased region" description="Polar residues" evidence="11">
    <location>
        <begin position="193"/>
        <end position="203"/>
    </location>
</feature>
<evidence type="ECO:0000256" key="1">
    <source>
        <dbReference type="ARBA" id="ARBA00004123"/>
    </source>
</evidence>
<dbReference type="PROSITE" id="PS50157">
    <property type="entry name" value="ZINC_FINGER_C2H2_2"/>
    <property type="match status" value="2"/>
</dbReference>
<comment type="similarity">
    <text evidence="2">Belongs to the krueppel C2H2-type zinc-finger protein family.</text>
</comment>
<dbReference type="PROSITE" id="PS00028">
    <property type="entry name" value="ZINC_FINGER_C2H2_1"/>
    <property type="match status" value="2"/>
</dbReference>
<evidence type="ECO:0000313" key="14">
    <source>
        <dbReference type="Proteomes" id="UP000053424"/>
    </source>
</evidence>
<feature type="domain" description="C2H2-type" evidence="12">
    <location>
        <begin position="245"/>
        <end position="272"/>
    </location>
</feature>
<dbReference type="AlphaFoldDB" id="A0A0C3CMC8"/>
<proteinExistence type="inferred from homology"/>
<dbReference type="Proteomes" id="UP000053424">
    <property type="component" value="Unassembled WGS sequence"/>
</dbReference>
<dbReference type="EMBL" id="KN831772">
    <property type="protein sequence ID" value="KIM45274.1"/>
    <property type="molecule type" value="Genomic_DNA"/>
</dbReference>
<keyword evidence="3" id="KW-0479">Metal-binding</keyword>
<evidence type="ECO:0000256" key="4">
    <source>
        <dbReference type="ARBA" id="ARBA00022737"/>
    </source>
</evidence>
<dbReference type="PANTHER" id="PTHR19818">
    <property type="entry name" value="ZINC FINGER PROTEIN ZIC AND GLI"/>
    <property type="match status" value="1"/>
</dbReference>
<dbReference type="GO" id="GO:0000981">
    <property type="term" value="F:DNA-binding transcription factor activity, RNA polymerase II-specific"/>
    <property type="evidence" value="ECO:0007669"/>
    <property type="project" value="TreeGrafter"/>
</dbReference>
<sequence>MSHPLRGSGNPRPTLPPIRDLFRDELSGDPNPVHGSPSLTLARLRVTDEEDDEIPSRRASTSRTQPIYRVPPGHSEPASHHNQYGPYITSAPQSQTLGAEYRSASASFSNQATYYQGFPTPYPPTQFLPSGFPPTNPRNPPLPPLHSHPPPPLHRSTFPQPSHSTLHPHHSYRPENSTLTRHKSEAMRPDTPWNISTAMGSRSITEDDERTPVASRYNAVATNTGMPGPYGAPVLEDTSSGPAKYECHYCGKGFSRPSSLKIHLNSHTGEKPFICPVESCGRSFSVLSNMRRHARVHNVGPAEETFNDDGPSSSNPHPRWHQRRDSVASSSSNNSRRSRSVSSNDVDDEEDHFPKKNRSKAG</sequence>
<evidence type="ECO:0000256" key="10">
    <source>
        <dbReference type="PROSITE-ProRule" id="PRU00042"/>
    </source>
</evidence>
<dbReference type="InterPro" id="IPR013087">
    <property type="entry name" value="Znf_C2H2_type"/>
</dbReference>
<keyword evidence="14" id="KW-1185">Reference proteome</keyword>
<evidence type="ECO:0000256" key="3">
    <source>
        <dbReference type="ARBA" id="ARBA00022723"/>
    </source>
</evidence>
<gene>
    <name evidence="13" type="ORF">M413DRAFT_441957</name>
</gene>
<feature type="region of interest" description="Disordered" evidence="11">
    <location>
        <begin position="1"/>
        <end position="83"/>
    </location>
</feature>
<dbReference type="HOGENOM" id="CLU_765136_0_0_1"/>
<evidence type="ECO:0000256" key="9">
    <source>
        <dbReference type="ARBA" id="ARBA00023242"/>
    </source>
</evidence>
<dbReference type="SUPFAM" id="SSF57667">
    <property type="entry name" value="beta-beta-alpha zinc fingers"/>
    <property type="match status" value="1"/>
</dbReference>
<dbReference type="GO" id="GO:0005634">
    <property type="term" value="C:nucleus"/>
    <property type="evidence" value="ECO:0007669"/>
    <property type="project" value="UniProtKB-SubCell"/>
</dbReference>
<dbReference type="SMART" id="SM00355">
    <property type="entry name" value="ZnF_C2H2"/>
    <property type="match status" value="2"/>
</dbReference>
<name>A0A0C3CMC8_HEBCY</name>
<feature type="compositionally biased region" description="Low complexity" evidence="11">
    <location>
        <begin position="327"/>
        <end position="344"/>
    </location>
</feature>
<feature type="domain" description="C2H2-type" evidence="12">
    <location>
        <begin position="273"/>
        <end position="297"/>
    </location>
</feature>